<dbReference type="AlphaFoldDB" id="A0A0A9AWN4"/>
<dbReference type="EMBL" id="GBRH01243602">
    <property type="protein sequence ID" value="JAD54293.1"/>
    <property type="molecule type" value="Transcribed_RNA"/>
</dbReference>
<name>A0A0A9AWN4_ARUDO</name>
<sequence length="43" mass="4802">MNLLLLTTKKLAAFSTIDQFRLSQIFNGKFLSSVHGCIKVTLC</sequence>
<reference evidence="1" key="1">
    <citation type="submission" date="2014-09" db="EMBL/GenBank/DDBJ databases">
        <authorList>
            <person name="Magalhaes I.L.F."/>
            <person name="Oliveira U."/>
            <person name="Santos F.R."/>
            <person name="Vidigal T.H.D.A."/>
            <person name="Brescovit A.D."/>
            <person name="Santos A.J."/>
        </authorList>
    </citation>
    <scope>NUCLEOTIDE SEQUENCE</scope>
    <source>
        <tissue evidence="1">Shoot tissue taken approximately 20 cm above the soil surface</tissue>
    </source>
</reference>
<evidence type="ECO:0000313" key="1">
    <source>
        <dbReference type="EMBL" id="JAD54293.1"/>
    </source>
</evidence>
<organism evidence="1">
    <name type="scientific">Arundo donax</name>
    <name type="common">Giant reed</name>
    <name type="synonym">Donax arundinaceus</name>
    <dbReference type="NCBI Taxonomy" id="35708"/>
    <lineage>
        <taxon>Eukaryota</taxon>
        <taxon>Viridiplantae</taxon>
        <taxon>Streptophyta</taxon>
        <taxon>Embryophyta</taxon>
        <taxon>Tracheophyta</taxon>
        <taxon>Spermatophyta</taxon>
        <taxon>Magnoliopsida</taxon>
        <taxon>Liliopsida</taxon>
        <taxon>Poales</taxon>
        <taxon>Poaceae</taxon>
        <taxon>PACMAD clade</taxon>
        <taxon>Arundinoideae</taxon>
        <taxon>Arundineae</taxon>
        <taxon>Arundo</taxon>
    </lineage>
</organism>
<protein>
    <submittedName>
        <fullName evidence="1">Uncharacterized protein</fullName>
    </submittedName>
</protein>
<reference evidence="1" key="2">
    <citation type="journal article" date="2015" name="Data Brief">
        <title>Shoot transcriptome of the giant reed, Arundo donax.</title>
        <authorList>
            <person name="Barrero R.A."/>
            <person name="Guerrero F.D."/>
            <person name="Moolhuijzen P."/>
            <person name="Goolsby J.A."/>
            <person name="Tidwell J."/>
            <person name="Bellgard S.E."/>
            <person name="Bellgard M.I."/>
        </authorList>
    </citation>
    <scope>NUCLEOTIDE SEQUENCE</scope>
    <source>
        <tissue evidence="1">Shoot tissue taken approximately 20 cm above the soil surface</tissue>
    </source>
</reference>
<accession>A0A0A9AWN4</accession>
<proteinExistence type="predicted"/>